<dbReference type="Gene3D" id="1.10.260.40">
    <property type="entry name" value="lambda repressor-like DNA-binding domains"/>
    <property type="match status" value="1"/>
</dbReference>
<evidence type="ECO:0000313" key="2">
    <source>
        <dbReference type="EMBL" id="PLT12032.1"/>
    </source>
</evidence>
<dbReference type="Proteomes" id="UP000235119">
    <property type="component" value="Unassembled WGS sequence"/>
</dbReference>
<dbReference type="PANTHER" id="PTHR37038">
    <property type="entry name" value="TRANSCRIPTIONAL REGULATOR-RELATED"/>
    <property type="match status" value="1"/>
</dbReference>
<comment type="caution">
    <text evidence="2">The sequence shown here is derived from an EMBL/GenBank/DDBJ whole genome shotgun (WGS) entry which is preliminary data.</text>
</comment>
<sequence>MRIGSALKKERLRMGLTQDEMIQGIIKKSHYSKVERNLEGISADSLFEILFAHNIDIDNFLDQIKDEYRSVEDKKAIKLNQEVMGAFNESDTDKIQEKLHDILQLKGQTIFKYRAIISVAIFSGQLSLLSSDFKKQIVLQFSKYDNWFENVDALRLLANCMPIFKIEQLDNIVKQLLRHYSKNRNYSERMIERIAIICNNYLYYCFYSKVKGKNISACLKFLSNLACSYHFLFYHIVEEFYFHLFRDEKNEAKIIKKQLISYGYKNLVSSWKI</sequence>
<organism evidence="2 3">
    <name type="scientific">Lactobacillus crispatus</name>
    <dbReference type="NCBI Taxonomy" id="47770"/>
    <lineage>
        <taxon>Bacteria</taxon>
        <taxon>Bacillati</taxon>
        <taxon>Bacillota</taxon>
        <taxon>Bacilli</taxon>
        <taxon>Lactobacillales</taxon>
        <taxon>Lactobacillaceae</taxon>
        <taxon>Lactobacillus</taxon>
    </lineage>
</organism>
<evidence type="ECO:0000313" key="3">
    <source>
        <dbReference type="Proteomes" id="UP000235119"/>
    </source>
</evidence>
<dbReference type="SUPFAM" id="SSF47413">
    <property type="entry name" value="lambda repressor-like DNA-binding domains"/>
    <property type="match status" value="1"/>
</dbReference>
<name>A0A2N5L0K8_9LACO</name>
<dbReference type="AlphaFoldDB" id="A0A2N5L0K8"/>
<evidence type="ECO:0000259" key="1">
    <source>
        <dbReference type="PROSITE" id="PS50943"/>
    </source>
</evidence>
<dbReference type="InterPro" id="IPR053163">
    <property type="entry name" value="HTH-type_regulator_Rgg"/>
</dbReference>
<gene>
    <name evidence="2" type="ORF">CYJ79_01950</name>
</gene>
<dbReference type="InterPro" id="IPR001387">
    <property type="entry name" value="Cro/C1-type_HTH"/>
</dbReference>
<dbReference type="GO" id="GO:0003677">
    <property type="term" value="F:DNA binding"/>
    <property type="evidence" value="ECO:0007669"/>
    <property type="project" value="InterPro"/>
</dbReference>
<accession>A0A2N5L0K8</accession>
<proteinExistence type="predicted"/>
<dbReference type="EMBL" id="PKIW01000005">
    <property type="protein sequence ID" value="PLT12032.1"/>
    <property type="molecule type" value="Genomic_DNA"/>
</dbReference>
<reference evidence="2 3" key="1">
    <citation type="submission" date="2017-12" db="EMBL/GenBank/DDBJ databases">
        <title>Phylogenetic diversity of female urinary microbiome.</title>
        <authorList>
            <person name="Thomas-White K."/>
            <person name="Wolfe A.J."/>
        </authorList>
    </citation>
    <scope>NUCLEOTIDE SEQUENCE [LARGE SCALE GENOMIC DNA]</scope>
    <source>
        <strain evidence="2 3">UMB0085</strain>
    </source>
</reference>
<feature type="domain" description="HTH cro/C1-type" evidence="1">
    <location>
        <begin position="7"/>
        <end position="60"/>
    </location>
</feature>
<dbReference type="CDD" id="cd00093">
    <property type="entry name" value="HTH_XRE"/>
    <property type="match status" value="1"/>
</dbReference>
<protein>
    <submittedName>
        <fullName evidence="2">XRE family transcriptional regulator</fullName>
    </submittedName>
</protein>
<dbReference type="RefSeq" id="WP_068812726.1">
    <property type="nucleotide sequence ID" value="NZ_JASPEI010000010.1"/>
</dbReference>
<dbReference type="InterPro" id="IPR010982">
    <property type="entry name" value="Lambda_DNA-bd_dom_sf"/>
</dbReference>
<dbReference type="PROSITE" id="PS50943">
    <property type="entry name" value="HTH_CROC1"/>
    <property type="match status" value="1"/>
</dbReference>